<reference evidence="3" key="1">
    <citation type="journal article" date="2016" name="Nat. Genet.">
        <title>A high-quality carrot genome assembly provides new insights into carotenoid accumulation and asterid genome evolution.</title>
        <authorList>
            <person name="Iorizzo M."/>
            <person name="Ellison S."/>
            <person name="Senalik D."/>
            <person name="Zeng P."/>
            <person name="Satapoomin P."/>
            <person name="Huang J."/>
            <person name="Bowman M."/>
            <person name="Iovene M."/>
            <person name="Sanseverino W."/>
            <person name="Cavagnaro P."/>
            <person name="Yildiz M."/>
            <person name="Macko-Podgorni A."/>
            <person name="Moranska E."/>
            <person name="Grzebelus E."/>
            <person name="Grzebelus D."/>
            <person name="Ashrafi H."/>
            <person name="Zheng Z."/>
            <person name="Cheng S."/>
            <person name="Spooner D."/>
            <person name="Van Deynze A."/>
            <person name="Simon P."/>
        </authorList>
    </citation>
    <scope>NUCLEOTIDE SEQUENCE [LARGE SCALE GENOMIC DNA]</scope>
    <source>
        <tissue evidence="3">Leaf</tissue>
    </source>
</reference>
<dbReference type="SUPFAM" id="SSF55961">
    <property type="entry name" value="Bet v1-like"/>
    <property type="match status" value="1"/>
</dbReference>
<dbReference type="PANTHER" id="PTHR31213:SF55">
    <property type="entry name" value="STRESS-INDUCED PROTEIN SAM22"/>
    <property type="match status" value="1"/>
</dbReference>
<name>A0A164SJC3_DAUCS</name>
<dbReference type="GO" id="GO:0010427">
    <property type="term" value="F:abscisic acid binding"/>
    <property type="evidence" value="ECO:0007669"/>
    <property type="project" value="InterPro"/>
</dbReference>
<dbReference type="InterPro" id="IPR050279">
    <property type="entry name" value="Plant_def-hormone_signal"/>
</dbReference>
<dbReference type="EMBL" id="LNRQ01000007">
    <property type="protein sequence ID" value="KZM86184.1"/>
    <property type="molecule type" value="Genomic_DNA"/>
</dbReference>
<dbReference type="InterPro" id="IPR000916">
    <property type="entry name" value="Bet_v_I/MLP"/>
</dbReference>
<evidence type="ECO:0000313" key="3">
    <source>
        <dbReference type="EMBL" id="KZM86184.1"/>
    </source>
</evidence>
<evidence type="ECO:0000256" key="1">
    <source>
        <dbReference type="ARBA" id="ARBA00009744"/>
    </source>
</evidence>
<sequence length="62" mass="6336">MGVQKSEVEATSSVSAEKLFKALCLDIDTLLPQVVPGAIKSAEILEGDGGVGTVKLIHLGDG</sequence>
<dbReference type="GO" id="GO:0009738">
    <property type="term" value="P:abscisic acid-activated signaling pathway"/>
    <property type="evidence" value="ECO:0007669"/>
    <property type="project" value="InterPro"/>
</dbReference>
<feature type="domain" description="Bet v I/Major latex protein" evidence="2">
    <location>
        <begin position="1"/>
        <end position="59"/>
    </location>
</feature>
<dbReference type="GO" id="GO:0005634">
    <property type="term" value="C:nucleus"/>
    <property type="evidence" value="ECO:0007669"/>
    <property type="project" value="TreeGrafter"/>
</dbReference>
<dbReference type="InterPro" id="IPR024949">
    <property type="entry name" value="Bet_v_I_allergen"/>
</dbReference>
<dbReference type="Gene3D" id="3.30.530.20">
    <property type="match status" value="1"/>
</dbReference>
<gene>
    <name evidence="3" type="ORF">DCAR_023318</name>
</gene>
<dbReference type="OMA" id="FLYIFCY"/>
<dbReference type="FunFam" id="3.30.530.20:FF:000007">
    <property type="entry name" value="Major pollen allergen Bet v 1-A"/>
    <property type="match status" value="1"/>
</dbReference>
<dbReference type="GO" id="GO:0038023">
    <property type="term" value="F:signaling receptor activity"/>
    <property type="evidence" value="ECO:0007669"/>
    <property type="project" value="InterPro"/>
</dbReference>
<proteinExistence type="inferred from homology"/>
<dbReference type="Pfam" id="PF00407">
    <property type="entry name" value="Bet_v_1"/>
    <property type="match status" value="1"/>
</dbReference>
<dbReference type="PRINTS" id="PR00634">
    <property type="entry name" value="BETALLERGEN"/>
</dbReference>
<dbReference type="AlphaFoldDB" id="A0A164SJC3"/>
<dbReference type="GO" id="GO:0004864">
    <property type="term" value="F:protein phosphatase inhibitor activity"/>
    <property type="evidence" value="ECO:0007669"/>
    <property type="project" value="InterPro"/>
</dbReference>
<dbReference type="PANTHER" id="PTHR31213">
    <property type="entry name" value="OS08G0374000 PROTEIN-RELATED"/>
    <property type="match status" value="1"/>
</dbReference>
<dbReference type="GO" id="GO:0006952">
    <property type="term" value="P:defense response"/>
    <property type="evidence" value="ECO:0007669"/>
    <property type="project" value="InterPro"/>
</dbReference>
<dbReference type="Gramene" id="KZM86184">
    <property type="protein sequence ID" value="KZM86184"/>
    <property type="gene ID" value="DCAR_023318"/>
</dbReference>
<evidence type="ECO:0000259" key="2">
    <source>
        <dbReference type="Pfam" id="PF00407"/>
    </source>
</evidence>
<organism evidence="3">
    <name type="scientific">Daucus carota subsp. sativus</name>
    <name type="common">Carrot</name>
    <dbReference type="NCBI Taxonomy" id="79200"/>
    <lineage>
        <taxon>Eukaryota</taxon>
        <taxon>Viridiplantae</taxon>
        <taxon>Streptophyta</taxon>
        <taxon>Embryophyta</taxon>
        <taxon>Tracheophyta</taxon>
        <taxon>Spermatophyta</taxon>
        <taxon>Magnoliopsida</taxon>
        <taxon>eudicotyledons</taxon>
        <taxon>Gunneridae</taxon>
        <taxon>Pentapetalae</taxon>
        <taxon>asterids</taxon>
        <taxon>campanulids</taxon>
        <taxon>Apiales</taxon>
        <taxon>Apiaceae</taxon>
        <taxon>Apioideae</taxon>
        <taxon>Scandiceae</taxon>
        <taxon>Daucinae</taxon>
        <taxon>Daucus</taxon>
        <taxon>Daucus sect. Daucus</taxon>
    </lineage>
</organism>
<dbReference type="InterPro" id="IPR023393">
    <property type="entry name" value="START-like_dom_sf"/>
</dbReference>
<comment type="caution">
    <text evidence="3">The sequence shown here is derived from an EMBL/GenBank/DDBJ whole genome shotgun (WGS) entry which is preliminary data.</text>
</comment>
<accession>A0A164SJC3</accession>
<comment type="similarity">
    <text evidence="1">Belongs to the BetVI family.</text>
</comment>
<dbReference type="GO" id="GO:0005737">
    <property type="term" value="C:cytoplasm"/>
    <property type="evidence" value="ECO:0007669"/>
    <property type="project" value="TreeGrafter"/>
</dbReference>
<protein>
    <recommendedName>
        <fullName evidence="2">Bet v I/Major latex protein domain-containing protein</fullName>
    </recommendedName>
</protein>